<dbReference type="Pfam" id="PF00096">
    <property type="entry name" value="zf-C2H2"/>
    <property type="match status" value="4"/>
</dbReference>
<dbReference type="PROSITE" id="PS50097">
    <property type="entry name" value="BTB"/>
    <property type="match status" value="1"/>
</dbReference>
<name>A0A6F9D6X7_9ASCI</name>
<keyword evidence="6" id="KW-0805">Transcription regulation</keyword>
<feature type="region of interest" description="Disordered" evidence="11">
    <location>
        <begin position="21"/>
        <end position="116"/>
    </location>
</feature>
<reference evidence="14" key="1">
    <citation type="submission" date="2020-04" db="EMBL/GenBank/DDBJ databases">
        <authorList>
            <person name="Neveu A P."/>
        </authorList>
    </citation>
    <scope>NUCLEOTIDE SEQUENCE</scope>
    <source>
        <tissue evidence="14">Whole embryo</tissue>
    </source>
</reference>
<feature type="compositionally biased region" description="Polar residues" evidence="11">
    <location>
        <begin position="31"/>
        <end position="40"/>
    </location>
</feature>
<feature type="domain" description="C2H2-type" evidence="13">
    <location>
        <begin position="625"/>
        <end position="652"/>
    </location>
</feature>
<evidence type="ECO:0000256" key="5">
    <source>
        <dbReference type="ARBA" id="ARBA00022833"/>
    </source>
</evidence>
<feature type="region of interest" description="Disordered" evidence="11">
    <location>
        <begin position="572"/>
        <end position="595"/>
    </location>
</feature>
<dbReference type="Pfam" id="PF00651">
    <property type="entry name" value="BTB"/>
    <property type="match status" value="1"/>
</dbReference>
<comment type="subcellular location">
    <subcellularLocation>
        <location evidence="1">Nucleus</location>
    </subcellularLocation>
</comment>
<dbReference type="InterPro" id="IPR011333">
    <property type="entry name" value="SKP1/BTB/POZ_sf"/>
</dbReference>
<keyword evidence="4 10" id="KW-0863">Zinc-finger</keyword>
<dbReference type="FunFam" id="3.30.160.60:FF:001485">
    <property type="entry name" value="Krueppel-related zinc finger protein"/>
    <property type="match status" value="1"/>
</dbReference>
<dbReference type="InterPro" id="IPR000210">
    <property type="entry name" value="BTB/POZ_dom"/>
</dbReference>
<evidence type="ECO:0000256" key="8">
    <source>
        <dbReference type="ARBA" id="ARBA00023163"/>
    </source>
</evidence>
<dbReference type="GO" id="GO:0000981">
    <property type="term" value="F:DNA-binding transcription factor activity, RNA polymerase II-specific"/>
    <property type="evidence" value="ECO:0007669"/>
    <property type="project" value="TreeGrafter"/>
</dbReference>
<dbReference type="InterPro" id="IPR036236">
    <property type="entry name" value="Znf_C2H2_sf"/>
</dbReference>
<keyword evidence="2" id="KW-0479">Metal-binding</keyword>
<organism evidence="14">
    <name type="scientific">Phallusia mammillata</name>
    <dbReference type="NCBI Taxonomy" id="59560"/>
    <lineage>
        <taxon>Eukaryota</taxon>
        <taxon>Metazoa</taxon>
        <taxon>Chordata</taxon>
        <taxon>Tunicata</taxon>
        <taxon>Ascidiacea</taxon>
        <taxon>Phlebobranchia</taxon>
        <taxon>Ascidiidae</taxon>
        <taxon>Phallusia</taxon>
    </lineage>
</organism>
<evidence type="ECO:0000256" key="3">
    <source>
        <dbReference type="ARBA" id="ARBA00022737"/>
    </source>
</evidence>
<evidence type="ECO:0000256" key="1">
    <source>
        <dbReference type="ARBA" id="ARBA00004123"/>
    </source>
</evidence>
<feature type="domain" description="C2H2-type" evidence="13">
    <location>
        <begin position="653"/>
        <end position="680"/>
    </location>
</feature>
<dbReference type="PANTHER" id="PTHR24394">
    <property type="entry name" value="ZINC FINGER PROTEIN"/>
    <property type="match status" value="1"/>
</dbReference>
<dbReference type="GO" id="GO:0005634">
    <property type="term" value="C:nucleus"/>
    <property type="evidence" value="ECO:0007669"/>
    <property type="project" value="UniProtKB-SubCell"/>
</dbReference>
<dbReference type="SMART" id="SM00225">
    <property type="entry name" value="BTB"/>
    <property type="match status" value="1"/>
</dbReference>
<feature type="compositionally biased region" description="Polar residues" evidence="11">
    <location>
        <begin position="104"/>
        <end position="116"/>
    </location>
</feature>
<dbReference type="Gene3D" id="3.30.160.60">
    <property type="entry name" value="Classic Zinc Finger"/>
    <property type="match status" value="4"/>
</dbReference>
<dbReference type="GO" id="GO:0008270">
    <property type="term" value="F:zinc ion binding"/>
    <property type="evidence" value="ECO:0007669"/>
    <property type="project" value="UniProtKB-KW"/>
</dbReference>
<evidence type="ECO:0000313" key="14">
    <source>
        <dbReference type="EMBL" id="CAB3225257.1"/>
    </source>
</evidence>
<evidence type="ECO:0000256" key="11">
    <source>
        <dbReference type="SAM" id="MobiDB-lite"/>
    </source>
</evidence>
<keyword evidence="5" id="KW-0862">Zinc</keyword>
<evidence type="ECO:0000256" key="4">
    <source>
        <dbReference type="ARBA" id="ARBA00022771"/>
    </source>
</evidence>
<dbReference type="AlphaFoldDB" id="A0A6F9D6X7"/>
<sequence length="856" mass="95633">MAGVTSHFKDNCTLAVLLANNHNPNPPEMETSCNDTTDNSSEFEEETNEPYDLSMPKVMKSESPKSFNDQSESPRTCTQLQSKQRERNNAIQQNGVSDGEHQSVHSNAIKSNQPSLSANSMLQGMNEMRQRRILCDVLFCLEGEEFYAHKAVMASCSEYCREKFFTDNNLTQENVTVINLDLPRNGFTSLLDFVYTNTLTIDDQSVSDILQAAKTLKIYKLVEACNNYTMKKMSARQDDLKLSLAPRDANGPAHSQSTSPRDLCLKVESNPSTGGYLDKPRRASDSFAVMGELAHRAHLPLCETRNGGSSTKEIMPILHHSKSEGESSKADKFSVVGRRLNSTSDLLNDSATSGGLYQSIHWKKKQFRDRTSEQQKLYPHPKKTLSTDPYDEVFSEFKTAETVNDTKEHPKPTQSSSPTSLGHNATNKYFTYDFGPQQSQFQNMFPMPTYPDFTNINAFHSLFAYRFGTGSVFDNPLSYYRNSVQSHNLGQARTVRDIYPLLTPSREPDFSHRFYSSLKHNAADQAIPHKSQLENCVIPNNRTTNNAATTIGKSSLGEAKRRRKANSVDFHLSTTSGNDALRTYSSPSESKTSPINIADANTPETRQELNQTTKQFKKGETGKPYKCPLCDANFNRPANLKTHMRIHSGEKPYKCDNCGARFVQVAHLRAHVLIHTGEKPYPCSVCGTRFRHLQTLKSHLRIHTGEKPYSCEQCSVQFRHKSQLRLHLRTKHGIQTNTKKTYKQVPGLCSADICAHIKRAQEAVKTHGQTKFGTCAETANDPSFFADRKDSSNSEEDAATKCRSENVAASSTALNLNSLFKISVKGRLDTIPETGHLTNVPSLNLGQGVGLDLKVV</sequence>
<evidence type="ECO:0000256" key="6">
    <source>
        <dbReference type="ARBA" id="ARBA00023015"/>
    </source>
</evidence>
<proteinExistence type="evidence at transcript level"/>
<dbReference type="SMART" id="SM00355">
    <property type="entry name" value="ZnF_C2H2"/>
    <property type="match status" value="4"/>
</dbReference>
<evidence type="ECO:0000256" key="10">
    <source>
        <dbReference type="PROSITE-ProRule" id="PRU00042"/>
    </source>
</evidence>
<dbReference type="FunFam" id="3.30.160.60:FF:000065">
    <property type="entry name" value="B-cell CLL/lymphoma 6, member B"/>
    <property type="match status" value="1"/>
</dbReference>
<evidence type="ECO:0000259" key="13">
    <source>
        <dbReference type="PROSITE" id="PS50157"/>
    </source>
</evidence>
<keyword evidence="9" id="KW-0539">Nucleus</keyword>
<dbReference type="FunFam" id="3.30.160.60:FF:000457">
    <property type="entry name" value="B-cell lymphoma 6 protein-like"/>
    <property type="match status" value="1"/>
</dbReference>
<dbReference type="PROSITE" id="PS00028">
    <property type="entry name" value="ZINC_FINGER_C2H2_1"/>
    <property type="match status" value="4"/>
</dbReference>
<feature type="domain" description="BTB" evidence="12">
    <location>
        <begin position="135"/>
        <end position="203"/>
    </location>
</feature>
<dbReference type="FunFam" id="3.30.160.60:FF:000105">
    <property type="entry name" value="B-cell CLL/lymphoma 6, member B"/>
    <property type="match status" value="1"/>
</dbReference>
<dbReference type="SUPFAM" id="SSF54695">
    <property type="entry name" value="POZ domain"/>
    <property type="match status" value="1"/>
</dbReference>
<keyword evidence="7" id="KW-0238">DNA-binding</keyword>
<dbReference type="InterPro" id="IPR013087">
    <property type="entry name" value="Znf_C2H2_type"/>
</dbReference>
<dbReference type="GO" id="GO:0003677">
    <property type="term" value="F:DNA binding"/>
    <property type="evidence" value="ECO:0007669"/>
    <property type="project" value="UniProtKB-KW"/>
</dbReference>
<dbReference type="SUPFAM" id="SSF57667">
    <property type="entry name" value="beta-beta-alpha zinc fingers"/>
    <property type="match status" value="2"/>
</dbReference>
<keyword evidence="3" id="KW-0677">Repeat</keyword>
<evidence type="ECO:0000256" key="2">
    <source>
        <dbReference type="ARBA" id="ARBA00022723"/>
    </source>
</evidence>
<feature type="domain" description="C2H2-type" evidence="13">
    <location>
        <begin position="709"/>
        <end position="732"/>
    </location>
</feature>
<evidence type="ECO:0000256" key="9">
    <source>
        <dbReference type="ARBA" id="ARBA00023242"/>
    </source>
</evidence>
<feature type="compositionally biased region" description="Polar residues" evidence="11">
    <location>
        <begin position="412"/>
        <end position="423"/>
    </location>
</feature>
<dbReference type="Gene3D" id="3.30.710.10">
    <property type="entry name" value="Potassium Channel Kv1.1, Chain A"/>
    <property type="match status" value="1"/>
</dbReference>
<dbReference type="PROSITE" id="PS50157">
    <property type="entry name" value="ZINC_FINGER_C2H2_2"/>
    <property type="match status" value="4"/>
</dbReference>
<feature type="region of interest" description="Disordered" evidence="11">
    <location>
        <begin position="400"/>
        <end position="423"/>
    </location>
</feature>
<dbReference type="EMBL" id="LR783295">
    <property type="protein sequence ID" value="CAB3225257.1"/>
    <property type="molecule type" value="mRNA"/>
</dbReference>
<evidence type="ECO:0000256" key="7">
    <source>
        <dbReference type="ARBA" id="ARBA00023125"/>
    </source>
</evidence>
<protein>
    <submittedName>
        <fullName evidence="14">BCL6-like C2H2 Zinc finger</fullName>
    </submittedName>
</protein>
<gene>
    <name evidence="14" type="primary">Bcl6b</name>
</gene>
<evidence type="ECO:0000259" key="12">
    <source>
        <dbReference type="PROSITE" id="PS50097"/>
    </source>
</evidence>
<feature type="compositionally biased region" description="Polar residues" evidence="11">
    <location>
        <begin position="64"/>
        <end position="82"/>
    </location>
</feature>
<keyword evidence="8" id="KW-0804">Transcription</keyword>
<dbReference type="PANTHER" id="PTHR24394:SF36">
    <property type="entry name" value="B-CELL LYMPHOMA 6 PROTEIN ISOFORM X1"/>
    <property type="match status" value="1"/>
</dbReference>
<feature type="domain" description="C2H2-type" evidence="13">
    <location>
        <begin position="681"/>
        <end position="708"/>
    </location>
</feature>
<accession>A0A6F9D6X7</accession>